<accession>A0ABV9TAV3</accession>
<organism evidence="19 20">
    <name type="scientific">Pseudofrancisella aestuarii</name>
    <dbReference type="NCBI Taxonomy" id="2670347"/>
    <lineage>
        <taxon>Bacteria</taxon>
        <taxon>Pseudomonadati</taxon>
        <taxon>Pseudomonadota</taxon>
        <taxon>Gammaproteobacteria</taxon>
        <taxon>Thiotrichales</taxon>
        <taxon>Francisellaceae</taxon>
        <taxon>Pseudofrancisella</taxon>
    </lineage>
</organism>
<dbReference type="PANTHER" id="PTHR47707">
    <property type="entry name" value="8-OXO-DGTP DIPHOSPHATASE"/>
    <property type="match status" value="1"/>
</dbReference>
<evidence type="ECO:0000256" key="11">
    <source>
        <dbReference type="ARBA" id="ARBA00036904"/>
    </source>
</evidence>
<dbReference type="Proteomes" id="UP001595926">
    <property type="component" value="Unassembled WGS sequence"/>
</dbReference>
<name>A0ABV9TAV3_9GAMM</name>
<evidence type="ECO:0000256" key="5">
    <source>
        <dbReference type="ARBA" id="ARBA00022723"/>
    </source>
</evidence>
<gene>
    <name evidence="19" type="primary">mutT</name>
    <name evidence="19" type="ORF">ACFPDQ_02010</name>
</gene>
<evidence type="ECO:0000256" key="15">
    <source>
        <dbReference type="ARBA" id="ARBA00041979"/>
    </source>
</evidence>
<reference evidence="20" key="1">
    <citation type="journal article" date="2019" name="Int. J. Syst. Evol. Microbiol.">
        <title>The Global Catalogue of Microorganisms (GCM) 10K type strain sequencing project: providing services to taxonomists for standard genome sequencing and annotation.</title>
        <authorList>
            <consortium name="The Broad Institute Genomics Platform"/>
            <consortium name="The Broad Institute Genome Sequencing Center for Infectious Disease"/>
            <person name="Wu L."/>
            <person name="Ma J."/>
        </authorList>
    </citation>
    <scope>NUCLEOTIDE SEQUENCE [LARGE SCALE GENOMIC DNA]</scope>
    <source>
        <strain evidence="20">CGMCC 1.13718</strain>
    </source>
</reference>
<dbReference type="InterPro" id="IPR020084">
    <property type="entry name" value="NUDIX_hydrolase_CS"/>
</dbReference>
<dbReference type="GO" id="GO:0035539">
    <property type="term" value="F:8-oxo-7,8-dihydrodeoxyguanosine triphosphate pyrophosphatase activity"/>
    <property type="evidence" value="ECO:0007669"/>
    <property type="project" value="UniProtKB-EC"/>
</dbReference>
<evidence type="ECO:0000313" key="19">
    <source>
        <dbReference type="EMBL" id="MFC4891824.1"/>
    </source>
</evidence>
<keyword evidence="20" id="KW-1185">Reference proteome</keyword>
<evidence type="ECO:0000256" key="17">
    <source>
        <dbReference type="RuleBase" id="RU003476"/>
    </source>
</evidence>
<dbReference type="CDD" id="cd03425">
    <property type="entry name" value="NUDIX_MutT_NudA_like"/>
    <property type="match status" value="1"/>
</dbReference>
<evidence type="ECO:0000256" key="4">
    <source>
        <dbReference type="ARBA" id="ARBA00022705"/>
    </source>
</evidence>
<dbReference type="EC" id="3.6.1.55" evidence="12"/>
<evidence type="ECO:0000256" key="10">
    <source>
        <dbReference type="ARBA" id="ARBA00035861"/>
    </source>
</evidence>
<evidence type="ECO:0000313" key="20">
    <source>
        <dbReference type="Proteomes" id="UP001595926"/>
    </source>
</evidence>
<comment type="catalytic activity">
    <reaction evidence="10">
        <text>8-oxo-dGTP + H2O = 8-oxo-dGMP + diphosphate + H(+)</text>
        <dbReference type="Rhea" id="RHEA:31575"/>
        <dbReference type="ChEBI" id="CHEBI:15377"/>
        <dbReference type="ChEBI" id="CHEBI:15378"/>
        <dbReference type="ChEBI" id="CHEBI:33019"/>
        <dbReference type="ChEBI" id="CHEBI:63224"/>
        <dbReference type="ChEBI" id="CHEBI:77896"/>
        <dbReference type="EC" id="3.6.1.55"/>
    </reaction>
</comment>
<protein>
    <recommendedName>
        <fullName evidence="13">8-oxo-dGTP diphosphatase</fullName>
        <ecNumber evidence="12">3.6.1.55</ecNumber>
    </recommendedName>
    <alternativeName>
        <fullName evidence="16">7,8-dihydro-8-oxoguanine-triphosphatase</fullName>
    </alternativeName>
    <alternativeName>
        <fullName evidence="15">Mutator protein MutT</fullName>
    </alternativeName>
    <alternativeName>
        <fullName evidence="14">dGTP pyrophosphohydrolase</fullName>
    </alternativeName>
</protein>
<keyword evidence="8" id="KW-0460">Magnesium</keyword>
<evidence type="ECO:0000256" key="9">
    <source>
        <dbReference type="ARBA" id="ARBA00023204"/>
    </source>
</evidence>
<dbReference type="PRINTS" id="PR00502">
    <property type="entry name" value="NUDIXFAMILY"/>
</dbReference>
<dbReference type="InterPro" id="IPR047127">
    <property type="entry name" value="MutT-like"/>
</dbReference>
<evidence type="ECO:0000256" key="3">
    <source>
        <dbReference type="ARBA" id="ARBA00022457"/>
    </source>
</evidence>
<keyword evidence="6" id="KW-0227">DNA damage</keyword>
<dbReference type="InterPro" id="IPR015797">
    <property type="entry name" value="NUDIX_hydrolase-like_dom_sf"/>
</dbReference>
<evidence type="ECO:0000256" key="1">
    <source>
        <dbReference type="ARBA" id="ARBA00001946"/>
    </source>
</evidence>
<dbReference type="EMBL" id="JBHSJH010000001">
    <property type="protein sequence ID" value="MFC4891824.1"/>
    <property type="molecule type" value="Genomic_DNA"/>
</dbReference>
<keyword evidence="4" id="KW-0235">DNA replication</keyword>
<comment type="cofactor">
    <cofactor evidence="1">
        <name>Mg(2+)</name>
        <dbReference type="ChEBI" id="CHEBI:18420"/>
    </cofactor>
</comment>
<dbReference type="PANTHER" id="PTHR47707:SF1">
    <property type="entry name" value="NUDIX HYDROLASE FAMILY PROTEIN"/>
    <property type="match status" value="1"/>
</dbReference>
<comment type="similarity">
    <text evidence="2 17">Belongs to the Nudix hydrolase family.</text>
</comment>
<dbReference type="InterPro" id="IPR020476">
    <property type="entry name" value="Nudix_hydrolase"/>
</dbReference>
<keyword evidence="5" id="KW-0479">Metal-binding</keyword>
<evidence type="ECO:0000256" key="8">
    <source>
        <dbReference type="ARBA" id="ARBA00022842"/>
    </source>
</evidence>
<evidence type="ECO:0000256" key="14">
    <source>
        <dbReference type="ARBA" id="ARBA00041592"/>
    </source>
</evidence>
<evidence type="ECO:0000256" key="12">
    <source>
        <dbReference type="ARBA" id="ARBA00038905"/>
    </source>
</evidence>
<dbReference type="PROSITE" id="PS00893">
    <property type="entry name" value="NUDIX_BOX"/>
    <property type="match status" value="1"/>
</dbReference>
<dbReference type="SUPFAM" id="SSF55811">
    <property type="entry name" value="Nudix"/>
    <property type="match status" value="1"/>
</dbReference>
<evidence type="ECO:0000256" key="7">
    <source>
        <dbReference type="ARBA" id="ARBA00022801"/>
    </source>
</evidence>
<feature type="domain" description="Nudix hydrolase" evidence="18">
    <location>
        <begin position="1"/>
        <end position="130"/>
    </location>
</feature>
<keyword evidence="3" id="KW-0515">Mutator protein</keyword>
<dbReference type="NCBIfam" id="TIGR00586">
    <property type="entry name" value="mutt"/>
    <property type="match status" value="1"/>
</dbReference>
<comment type="caution">
    <text evidence="19">The sequence shown here is derived from an EMBL/GenBank/DDBJ whole genome shotgun (WGS) entry which is preliminary data.</text>
</comment>
<comment type="catalytic activity">
    <reaction evidence="11">
        <text>8-oxo-GTP + H2O = 8-oxo-GMP + diphosphate + H(+)</text>
        <dbReference type="Rhea" id="RHEA:67616"/>
        <dbReference type="ChEBI" id="CHEBI:15377"/>
        <dbReference type="ChEBI" id="CHEBI:15378"/>
        <dbReference type="ChEBI" id="CHEBI:33019"/>
        <dbReference type="ChEBI" id="CHEBI:143553"/>
        <dbReference type="ChEBI" id="CHEBI:145694"/>
    </reaction>
</comment>
<dbReference type="Gene3D" id="3.90.79.10">
    <property type="entry name" value="Nucleoside Triphosphate Pyrophosphohydrolase"/>
    <property type="match status" value="1"/>
</dbReference>
<dbReference type="InterPro" id="IPR003561">
    <property type="entry name" value="Mutator_MutT"/>
</dbReference>
<keyword evidence="9" id="KW-0234">DNA repair</keyword>
<dbReference type="PROSITE" id="PS51462">
    <property type="entry name" value="NUDIX"/>
    <property type="match status" value="1"/>
</dbReference>
<keyword evidence="7 17" id="KW-0378">Hydrolase</keyword>
<evidence type="ECO:0000256" key="16">
    <source>
        <dbReference type="ARBA" id="ARBA00042798"/>
    </source>
</evidence>
<evidence type="ECO:0000259" key="18">
    <source>
        <dbReference type="PROSITE" id="PS51462"/>
    </source>
</evidence>
<proteinExistence type="inferred from homology"/>
<dbReference type="InterPro" id="IPR000086">
    <property type="entry name" value="NUDIX_hydrolase_dom"/>
</dbReference>
<evidence type="ECO:0000256" key="13">
    <source>
        <dbReference type="ARBA" id="ARBA00040794"/>
    </source>
</evidence>
<evidence type="ECO:0000256" key="6">
    <source>
        <dbReference type="ARBA" id="ARBA00022763"/>
    </source>
</evidence>
<sequence>MIKASIGIILNEERSKVYLSLRQAHQTYSGFWEFPGGKVEKNESYEECIKREVFEEVGIIAQELELLEKKDYINKHDMHIFLEFYLITKYESLPKAKEGQKLKLVNIYDLNKYNILPASKSVIEKLIKLNKQIIR</sequence>
<dbReference type="Pfam" id="PF00293">
    <property type="entry name" value="NUDIX"/>
    <property type="match status" value="1"/>
</dbReference>
<evidence type="ECO:0000256" key="2">
    <source>
        <dbReference type="ARBA" id="ARBA00005582"/>
    </source>
</evidence>
<dbReference type="RefSeq" id="WP_119330447.1">
    <property type="nucleotide sequence ID" value="NZ_JBHSJH010000001.1"/>
</dbReference>